<evidence type="ECO:0008006" key="3">
    <source>
        <dbReference type="Google" id="ProtNLM"/>
    </source>
</evidence>
<comment type="caution">
    <text evidence="1">The sequence shown here is derived from an EMBL/GenBank/DDBJ whole genome shotgun (WGS) entry which is preliminary data.</text>
</comment>
<proteinExistence type="predicted"/>
<organism evidence="1 2">
    <name type="scientific">Marasmius crinis-equi</name>
    <dbReference type="NCBI Taxonomy" id="585013"/>
    <lineage>
        <taxon>Eukaryota</taxon>
        <taxon>Fungi</taxon>
        <taxon>Dikarya</taxon>
        <taxon>Basidiomycota</taxon>
        <taxon>Agaricomycotina</taxon>
        <taxon>Agaricomycetes</taxon>
        <taxon>Agaricomycetidae</taxon>
        <taxon>Agaricales</taxon>
        <taxon>Marasmiineae</taxon>
        <taxon>Marasmiaceae</taxon>
        <taxon>Marasmius</taxon>
    </lineage>
</organism>
<dbReference type="Gene3D" id="3.80.10.10">
    <property type="entry name" value="Ribonuclease Inhibitor"/>
    <property type="match status" value="1"/>
</dbReference>
<protein>
    <recommendedName>
        <fullName evidence="3">F-box domain-containing protein</fullName>
    </recommendedName>
</protein>
<keyword evidence="2" id="KW-1185">Reference proteome</keyword>
<dbReference type="InterPro" id="IPR032675">
    <property type="entry name" value="LRR_dom_sf"/>
</dbReference>
<accession>A0ABR3F7M4</accession>
<evidence type="ECO:0000313" key="2">
    <source>
        <dbReference type="Proteomes" id="UP001465976"/>
    </source>
</evidence>
<dbReference type="EMBL" id="JBAHYK010000797">
    <property type="protein sequence ID" value="KAL0571245.1"/>
    <property type="molecule type" value="Genomic_DNA"/>
</dbReference>
<dbReference type="Proteomes" id="UP001465976">
    <property type="component" value="Unassembled WGS sequence"/>
</dbReference>
<gene>
    <name evidence="1" type="ORF">V5O48_010715</name>
</gene>
<evidence type="ECO:0000313" key="1">
    <source>
        <dbReference type="EMBL" id="KAL0571245.1"/>
    </source>
</evidence>
<dbReference type="SUPFAM" id="SSF52047">
    <property type="entry name" value="RNI-like"/>
    <property type="match status" value="1"/>
</dbReference>
<name>A0ABR3F7M4_9AGAR</name>
<sequence length="509" mass="57499">MAVLIPSVKPPALICYSQQWPRRRNLQLPYDILICIFEKLEDDYRTLFRCSLLDWESNHAAMPFLYRSVVFEPTHWYGYQDRAVGEEDSLNLKSACLPHHARFVRHFEVRGYLSLNSSTRNRTVVTHMLSKAIRSFSNLRSAKFLPKSYHSSLFSGALQALAANACPYLAELTLDESCFTEGNIPTLLRVGGLRKLVIEYASQAVAKTLCLGWLNFSSGSLTTLRFEVNLLADAIYNELILEKGVCLPITADVLSSQVQYLQNLQELGLGLLDHPDDTMLCLFLESLPHLHTLSLYYNEEHLDHDAVGKPCHIPQLRSLTVRYFGPQSQSDIDRLCHWVHGLVKGSPLLEELCLIDDNGESINNLTHTAAIASFDLLIKYFTTKRSNLRSLQIPNGYLGRMSLELVCSTCSHLEDLAIATSKVFLMDFVRSSTTTRRRFSIRRAAFNLRRNRGMGDGDVLLSLAEATEVVQKFPKLQCLDVNKTAWESRSIKLDNGKTVRVIEPKTAGP</sequence>
<reference evidence="1 2" key="1">
    <citation type="submission" date="2024-02" db="EMBL/GenBank/DDBJ databases">
        <title>A draft genome for the cacao thread blight pathogen Marasmius crinis-equi.</title>
        <authorList>
            <person name="Cohen S.P."/>
            <person name="Baruah I.K."/>
            <person name="Amoako-Attah I."/>
            <person name="Bukari Y."/>
            <person name="Meinhardt L.W."/>
            <person name="Bailey B.A."/>
        </authorList>
    </citation>
    <scope>NUCLEOTIDE SEQUENCE [LARGE SCALE GENOMIC DNA]</scope>
    <source>
        <strain evidence="1 2">GH-76</strain>
    </source>
</reference>